<dbReference type="RefSeq" id="WP_275685788.1">
    <property type="nucleotide sequence ID" value="NZ_JAJLJH010000019.1"/>
</dbReference>
<evidence type="ECO:0000256" key="6">
    <source>
        <dbReference type="PIRSR" id="PIRSR001430-2"/>
    </source>
</evidence>
<evidence type="ECO:0000256" key="2">
    <source>
        <dbReference type="ARBA" id="ARBA00022694"/>
    </source>
</evidence>
<comment type="catalytic activity">
    <reaction evidence="4 7">
        <text>uridine(38/39/40) in tRNA = pseudouridine(38/39/40) in tRNA</text>
        <dbReference type="Rhea" id="RHEA:22376"/>
        <dbReference type="Rhea" id="RHEA-COMP:10085"/>
        <dbReference type="Rhea" id="RHEA-COMP:10087"/>
        <dbReference type="ChEBI" id="CHEBI:65314"/>
        <dbReference type="ChEBI" id="CHEBI:65315"/>
        <dbReference type="EC" id="5.4.99.12"/>
    </reaction>
</comment>
<feature type="domain" description="Pseudouridine synthase I TruA alpha/beta" evidence="8">
    <location>
        <begin position="4"/>
        <end position="101"/>
    </location>
</feature>
<comment type="similarity">
    <text evidence="1 4 7">Belongs to the tRNA pseudouridine synthase TruA family.</text>
</comment>
<dbReference type="SUPFAM" id="SSF55120">
    <property type="entry name" value="Pseudouridine synthase"/>
    <property type="match status" value="1"/>
</dbReference>
<keyword evidence="2 4" id="KW-0819">tRNA processing</keyword>
<dbReference type="InterPro" id="IPR001406">
    <property type="entry name" value="PsdUridine_synth_TruA"/>
</dbReference>
<dbReference type="NCBIfam" id="TIGR00071">
    <property type="entry name" value="hisT_truA"/>
    <property type="match status" value="1"/>
</dbReference>
<dbReference type="EMBL" id="JAJLJH010000019">
    <property type="protein sequence ID" value="MCK9689707.1"/>
    <property type="molecule type" value="Genomic_DNA"/>
</dbReference>
<dbReference type="InterPro" id="IPR020097">
    <property type="entry name" value="PsdUridine_synth_TruA_a/b_dom"/>
</dbReference>
<evidence type="ECO:0000256" key="3">
    <source>
        <dbReference type="ARBA" id="ARBA00023235"/>
    </source>
</evidence>
<dbReference type="EC" id="5.4.99.12" evidence="4"/>
<dbReference type="InterPro" id="IPR020095">
    <property type="entry name" value="PsdUridine_synth_TruA_C"/>
</dbReference>
<sequence>MGIAYRGQNYHGWQSQPDGRTVQDKLERALAEFVGLPRGEVVPTVCAGRTDAGVHALNQVVHFDAPVAREIFSWVRGTNRFLPEDIAVQWAQNVEPDFHARNSARGRQYAFLVRESAARPAIEAGLCGWVFRPLDIDRMRQAARALIGEHDFSSFRASACQALSPVKEMRRIEINRIGDYWRFDFEASAFLHHMVRNLMGALITIGSGNQSPEYMAELLAERNRELAPPTFPAAGLYFLGPIYDPHLAVPRRTAAHDWLPRVPVELARPDEAHPYVSGTPAKQ</sequence>
<dbReference type="Proteomes" id="UP001139353">
    <property type="component" value="Unassembled WGS sequence"/>
</dbReference>
<feature type="active site" description="Nucleophile" evidence="4 5">
    <location>
        <position position="51"/>
    </location>
</feature>
<dbReference type="Pfam" id="PF01416">
    <property type="entry name" value="PseudoU_synth_1"/>
    <property type="match status" value="2"/>
</dbReference>
<evidence type="ECO:0000256" key="1">
    <source>
        <dbReference type="ARBA" id="ARBA00009375"/>
    </source>
</evidence>
<comment type="caution">
    <text evidence="4">Lacks conserved residue(s) required for the propagation of feature annotation.</text>
</comment>
<dbReference type="GO" id="GO:0160147">
    <property type="term" value="F:tRNA pseudouridine(38-40) synthase activity"/>
    <property type="evidence" value="ECO:0007669"/>
    <property type="project" value="UniProtKB-EC"/>
</dbReference>
<dbReference type="InterPro" id="IPR020103">
    <property type="entry name" value="PsdUridine_synth_cat_dom_sf"/>
</dbReference>
<evidence type="ECO:0000256" key="5">
    <source>
        <dbReference type="PIRSR" id="PIRSR001430-1"/>
    </source>
</evidence>
<dbReference type="HAMAP" id="MF_00171">
    <property type="entry name" value="TruA"/>
    <property type="match status" value="1"/>
</dbReference>
<dbReference type="Gene3D" id="3.30.70.580">
    <property type="entry name" value="Pseudouridine synthase I, catalytic domain, N-terminal subdomain"/>
    <property type="match status" value="1"/>
</dbReference>
<accession>A0A9X1YQY8</accession>
<name>A0A9X1YQY8_9BURK</name>
<keyword evidence="10" id="KW-1185">Reference proteome</keyword>
<dbReference type="GO" id="GO:0003723">
    <property type="term" value="F:RNA binding"/>
    <property type="evidence" value="ECO:0007669"/>
    <property type="project" value="InterPro"/>
</dbReference>
<dbReference type="GO" id="GO:0031119">
    <property type="term" value="P:tRNA pseudouridine synthesis"/>
    <property type="evidence" value="ECO:0007669"/>
    <property type="project" value="UniProtKB-UniRule"/>
</dbReference>
<dbReference type="Gene3D" id="3.30.70.660">
    <property type="entry name" value="Pseudouridine synthase I, catalytic domain, C-terminal subdomain"/>
    <property type="match status" value="1"/>
</dbReference>
<feature type="binding site" evidence="4 6">
    <location>
        <position position="109"/>
    </location>
    <ligand>
        <name>substrate</name>
    </ligand>
</feature>
<dbReference type="PANTHER" id="PTHR11142:SF0">
    <property type="entry name" value="TRNA PSEUDOURIDINE SYNTHASE-LIKE 1"/>
    <property type="match status" value="1"/>
</dbReference>
<evidence type="ECO:0000256" key="7">
    <source>
        <dbReference type="RuleBase" id="RU003792"/>
    </source>
</evidence>
<evidence type="ECO:0000256" key="4">
    <source>
        <dbReference type="HAMAP-Rule" id="MF_00171"/>
    </source>
</evidence>
<gene>
    <name evidence="4 9" type="primary">truA</name>
    <name evidence="9" type="ORF">LPC04_28640</name>
</gene>
<comment type="function">
    <text evidence="4">Formation of pseudouridine at positions 38, 39 and 40 in the anticodon stem and loop of transfer RNAs.</text>
</comment>
<evidence type="ECO:0000313" key="9">
    <source>
        <dbReference type="EMBL" id="MCK9689707.1"/>
    </source>
</evidence>
<evidence type="ECO:0000313" key="10">
    <source>
        <dbReference type="Proteomes" id="UP001139353"/>
    </source>
</evidence>
<protein>
    <recommendedName>
        <fullName evidence="4">tRNA pseudouridine synthase A</fullName>
        <ecNumber evidence="4">5.4.99.12</ecNumber>
    </recommendedName>
    <alternativeName>
        <fullName evidence="4">tRNA pseudouridine(38-40) synthase</fullName>
    </alternativeName>
    <alternativeName>
        <fullName evidence="4">tRNA pseudouridylate synthase I</fullName>
    </alternativeName>
    <alternativeName>
        <fullName evidence="4">tRNA-uridine isomerase I</fullName>
    </alternativeName>
</protein>
<dbReference type="CDD" id="cd02570">
    <property type="entry name" value="PseudoU_synth_EcTruA"/>
    <property type="match status" value="1"/>
</dbReference>
<evidence type="ECO:0000259" key="8">
    <source>
        <dbReference type="Pfam" id="PF01416"/>
    </source>
</evidence>
<reference evidence="9" key="1">
    <citation type="submission" date="2021-11" db="EMBL/GenBank/DDBJ databases">
        <title>BS-T2-15 a new species belonging to the Comamonadaceae family isolated from the soil of a French oak forest.</title>
        <authorList>
            <person name="Mieszkin S."/>
            <person name="Alain K."/>
        </authorList>
    </citation>
    <scope>NUCLEOTIDE SEQUENCE</scope>
    <source>
        <strain evidence="9">BS-T2-15</strain>
    </source>
</reference>
<dbReference type="PIRSF" id="PIRSF001430">
    <property type="entry name" value="tRNA_psdUrid_synth"/>
    <property type="match status" value="1"/>
</dbReference>
<dbReference type="InterPro" id="IPR020094">
    <property type="entry name" value="TruA/RsuA/RluB/E/F_N"/>
</dbReference>
<organism evidence="9 10">
    <name type="scientific">Scleromatobacter humisilvae</name>
    <dbReference type="NCBI Taxonomy" id="2897159"/>
    <lineage>
        <taxon>Bacteria</taxon>
        <taxon>Pseudomonadati</taxon>
        <taxon>Pseudomonadota</taxon>
        <taxon>Betaproteobacteria</taxon>
        <taxon>Burkholderiales</taxon>
        <taxon>Sphaerotilaceae</taxon>
        <taxon>Scleromatobacter</taxon>
    </lineage>
</organism>
<keyword evidence="3 4" id="KW-0413">Isomerase</keyword>
<comment type="caution">
    <text evidence="9">The sequence shown here is derived from an EMBL/GenBank/DDBJ whole genome shotgun (WGS) entry which is preliminary data.</text>
</comment>
<proteinExistence type="inferred from homology"/>
<feature type="domain" description="Pseudouridine synthase I TruA alpha/beta" evidence="8">
    <location>
        <begin position="142"/>
        <end position="244"/>
    </location>
</feature>
<dbReference type="FunFam" id="3.30.70.580:FF:000001">
    <property type="entry name" value="tRNA pseudouridine synthase A"/>
    <property type="match status" value="1"/>
</dbReference>
<dbReference type="PANTHER" id="PTHR11142">
    <property type="entry name" value="PSEUDOURIDYLATE SYNTHASE"/>
    <property type="match status" value="1"/>
</dbReference>
<comment type="subunit">
    <text evidence="4">Homodimer.</text>
</comment>
<dbReference type="AlphaFoldDB" id="A0A9X1YQY8"/>